<dbReference type="AlphaFoldDB" id="A0A2U9P724"/>
<evidence type="ECO:0000313" key="1">
    <source>
        <dbReference type="EMBL" id="AWT45589.1"/>
    </source>
</evidence>
<accession>A0A2U9P724</accession>
<protein>
    <recommendedName>
        <fullName evidence="3">IrrE N-terminal-like domain-containing protein</fullName>
    </recommendedName>
</protein>
<dbReference type="Proteomes" id="UP000247634">
    <property type="component" value="Chromosome"/>
</dbReference>
<evidence type="ECO:0000313" key="2">
    <source>
        <dbReference type="Proteomes" id="UP000247634"/>
    </source>
</evidence>
<evidence type="ECO:0008006" key="3">
    <source>
        <dbReference type="Google" id="ProtNLM"/>
    </source>
</evidence>
<dbReference type="KEGG" id="sact:DMT42_27090"/>
<proteinExistence type="predicted"/>
<name>A0A2U9P724_STRAS</name>
<dbReference type="OrthoDB" id="4144896at2"/>
<reference evidence="1 2" key="1">
    <citation type="submission" date="2018-06" db="EMBL/GenBank/DDBJ databases">
        <title>The complete genome sequence of a nosiheptide producer Streptomyces actuosus ATCC 25421: deducing the ability of producing a new class III lantibiotics.</title>
        <authorList>
            <person name="Liu W."/>
            <person name="Sun F."/>
            <person name="Hu Y."/>
        </authorList>
    </citation>
    <scope>NUCLEOTIDE SEQUENCE [LARGE SCALE GENOMIC DNA]</scope>
    <source>
        <strain evidence="1 2">ATCC 25421</strain>
    </source>
</reference>
<keyword evidence="2" id="KW-1185">Reference proteome</keyword>
<dbReference type="RefSeq" id="WP_110630791.1">
    <property type="nucleotide sequence ID" value="NZ_CP029788.1"/>
</dbReference>
<gene>
    <name evidence="1" type="ORF">DMT42_27090</name>
</gene>
<dbReference type="EMBL" id="CP029788">
    <property type="protein sequence ID" value="AWT45589.1"/>
    <property type="molecule type" value="Genomic_DNA"/>
</dbReference>
<organism evidence="1 2">
    <name type="scientific">Streptomyces actuosus</name>
    <dbReference type="NCBI Taxonomy" id="1885"/>
    <lineage>
        <taxon>Bacteria</taxon>
        <taxon>Bacillati</taxon>
        <taxon>Actinomycetota</taxon>
        <taxon>Actinomycetes</taxon>
        <taxon>Kitasatosporales</taxon>
        <taxon>Streptomycetaceae</taxon>
        <taxon>Streptomyces</taxon>
    </lineage>
</organism>
<sequence length="188" mass="21079">MEERYWRRFKARCDSLIGQLDVPRPFRIEDLAAAVARPRGRPLRLIPLPGTQTTGAGICGVWIALADADHVYYSVVTSRVHQVHIVLHELAHILLDHRQDGEPDHDGLRRLFPDLDPATVARLLARDRTRSTTGQEEEAELLASLLWQHFDAAPAALPTASRKSADTLTLAWCTFADAYEWRGPSEAV</sequence>